<dbReference type="EMBL" id="JAACJM010000012">
    <property type="protein sequence ID" value="KAF5369879.1"/>
    <property type="molecule type" value="Genomic_DNA"/>
</dbReference>
<comment type="similarity">
    <text evidence="4">Belongs to the SLA1 family.</text>
</comment>
<reference evidence="14 15" key="1">
    <citation type="journal article" date="2020" name="ISME J.">
        <title>Uncovering the hidden diversity of litter-decomposition mechanisms in mushroom-forming fungi.</title>
        <authorList>
            <person name="Floudas D."/>
            <person name="Bentzer J."/>
            <person name="Ahren D."/>
            <person name="Johansson T."/>
            <person name="Persson P."/>
            <person name="Tunlid A."/>
        </authorList>
    </citation>
    <scope>NUCLEOTIDE SEQUENCE [LARGE SCALE GENOMIC DNA]</scope>
    <source>
        <strain evidence="14 15">CBS 291.85</strain>
    </source>
</reference>
<name>A0A8H5LUH5_9AGAR</name>
<dbReference type="GO" id="GO:0030479">
    <property type="term" value="C:actin cortical patch"/>
    <property type="evidence" value="ECO:0007669"/>
    <property type="project" value="UniProtKB-SubCell"/>
</dbReference>
<dbReference type="OrthoDB" id="5971719at2759"/>
<dbReference type="InterPro" id="IPR036028">
    <property type="entry name" value="SH3-like_dom_sf"/>
</dbReference>
<keyword evidence="10" id="KW-0963">Cytoplasm</keyword>
<dbReference type="Proteomes" id="UP000559256">
    <property type="component" value="Unassembled WGS sequence"/>
</dbReference>
<feature type="compositionally biased region" description="Low complexity" evidence="12">
    <location>
        <begin position="1080"/>
        <end position="1094"/>
    </location>
</feature>
<proteinExistence type="inferred from homology"/>
<evidence type="ECO:0000256" key="11">
    <source>
        <dbReference type="PROSITE-ProRule" id="PRU00192"/>
    </source>
</evidence>
<evidence type="ECO:0000256" key="5">
    <source>
        <dbReference type="ARBA" id="ARBA00020357"/>
    </source>
</evidence>
<feature type="region of interest" description="Disordered" evidence="12">
    <location>
        <begin position="261"/>
        <end position="331"/>
    </location>
</feature>
<keyword evidence="6 11" id="KW-0728">SH3 domain</keyword>
<dbReference type="InterPro" id="IPR007131">
    <property type="entry name" value="SHD1"/>
</dbReference>
<feature type="domain" description="SH3" evidence="13">
    <location>
        <begin position="70"/>
        <end position="131"/>
    </location>
</feature>
<feature type="compositionally biased region" description="Basic and acidic residues" evidence="12">
    <location>
        <begin position="421"/>
        <end position="457"/>
    </location>
</feature>
<dbReference type="Pfam" id="PF24081">
    <property type="entry name" value="PH_SLA1"/>
    <property type="match status" value="1"/>
</dbReference>
<feature type="compositionally biased region" description="Low complexity" evidence="12">
    <location>
        <begin position="261"/>
        <end position="279"/>
    </location>
</feature>
<feature type="region of interest" description="Disordered" evidence="12">
    <location>
        <begin position="1067"/>
        <end position="1141"/>
    </location>
</feature>
<comment type="subcellular location">
    <subcellularLocation>
        <location evidence="3">Cell membrane</location>
        <topology evidence="3">Peripheral membrane protein</topology>
        <orientation evidence="3">Cytoplasmic side</orientation>
    </subcellularLocation>
    <subcellularLocation>
        <location evidence="2">Cytoplasm</location>
        <location evidence="2">Cytoskeleton</location>
        <location evidence="2">Actin patch</location>
    </subcellularLocation>
    <subcellularLocation>
        <location evidence="1">Endosome membrane</location>
        <topology evidence="1">Peripheral membrane protein</topology>
        <orientation evidence="1">Cytoplasmic side</orientation>
    </subcellularLocation>
</comment>
<comment type="caution">
    <text evidence="14">The sequence shown here is derived from an EMBL/GenBank/DDBJ whole genome shotgun (WGS) entry which is preliminary data.</text>
</comment>
<evidence type="ECO:0000256" key="12">
    <source>
        <dbReference type="SAM" id="MobiDB-lite"/>
    </source>
</evidence>
<dbReference type="Gene3D" id="1.10.150.50">
    <property type="entry name" value="Transcription Factor, Ets-1"/>
    <property type="match status" value="1"/>
</dbReference>
<keyword evidence="15" id="KW-1185">Reference proteome</keyword>
<dbReference type="InterPro" id="IPR056996">
    <property type="entry name" value="PH_SLA1"/>
</dbReference>
<feature type="region of interest" description="Disordered" evidence="12">
    <location>
        <begin position="752"/>
        <end position="930"/>
    </location>
</feature>
<evidence type="ECO:0000256" key="4">
    <source>
        <dbReference type="ARBA" id="ARBA00007948"/>
    </source>
</evidence>
<dbReference type="Gene3D" id="2.30.30.40">
    <property type="entry name" value="SH3 Domains"/>
    <property type="match status" value="3"/>
</dbReference>
<evidence type="ECO:0000256" key="1">
    <source>
        <dbReference type="ARBA" id="ARBA00004125"/>
    </source>
</evidence>
<dbReference type="GO" id="GO:0042802">
    <property type="term" value="F:identical protein binding"/>
    <property type="evidence" value="ECO:0007669"/>
    <property type="project" value="InterPro"/>
</dbReference>
<gene>
    <name evidence="14" type="ORF">D9758_001079</name>
</gene>
<dbReference type="GO" id="GO:0010008">
    <property type="term" value="C:endosome membrane"/>
    <property type="evidence" value="ECO:0007669"/>
    <property type="project" value="UniProtKB-SubCell"/>
</dbReference>
<feature type="compositionally biased region" description="Pro residues" evidence="12">
    <location>
        <begin position="482"/>
        <end position="492"/>
    </location>
</feature>
<accession>A0A8H5LUH5</accession>
<feature type="domain" description="SH3" evidence="13">
    <location>
        <begin position="330"/>
        <end position="390"/>
    </location>
</feature>
<dbReference type="PANTHER" id="PTHR15735">
    <property type="entry name" value="FCH AND DOUBLE SH3 DOMAINS PROTEIN"/>
    <property type="match status" value="1"/>
</dbReference>
<dbReference type="PANTHER" id="PTHR15735:SF21">
    <property type="entry name" value="PROTEIN NERVOUS WRECK"/>
    <property type="match status" value="1"/>
</dbReference>
<keyword evidence="7" id="KW-0254">Endocytosis</keyword>
<evidence type="ECO:0000256" key="7">
    <source>
        <dbReference type="ARBA" id="ARBA00022583"/>
    </source>
</evidence>
<feature type="compositionally biased region" description="Low complexity" evidence="12">
    <location>
        <begin position="824"/>
        <end position="836"/>
    </location>
</feature>
<dbReference type="SMART" id="SM00326">
    <property type="entry name" value="SH3"/>
    <property type="match status" value="3"/>
</dbReference>
<dbReference type="GO" id="GO:0006897">
    <property type="term" value="P:endocytosis"/>
    <property type="evidence" value="ECO:0007669"/>
    <property type="project" value="UniProtKB-KW"/>
</dbReference>
<dbReference type="Pfam" id="PF14604">
    <property type="entry name" value="SH3_9"/>
    <property type="match status" value="2"/>
</dbReference>
<dbReference type="GO" id="GO:0030674">
    <property type="term" value="F:protein-macromolecule adaptor activity"/>
    <property type="evidence" value="ECO:0007669"/>
    <property type="project" value="InterPro"/>
</dbReference>
<dbReference type="SUPFAM" id="SSF50044">
    <property type="entry name" value="SH3-domain"/>
    <property type="match status" value="3"/>
</dbReference>
<evidence type="ECO:0000256" key="6">
    <source>
        <dbReference type="ARBA" id="ARBA00022443"/>
    </source>
</evidence>
<dbReference type="GO" id="GO:0003779">
    <property type="term" value="F:actin binding"/>
    <property type="evidence" value="ECO:0007669"/>
    <property type="project" value="UniProtKB-KW"/>
</dbReference>
<feature type="compositionally biased region" description="Basic and acidic residues" evidence="12">
    <location>
        <begin position="520"/>
        <end position="530"/>
    </location>
</feature>
<dbReference type="PROSITE" id="PS50002">
    <property type="entry name" value="SH3"/>
    <property type="match status" value="3"/>
</dbReference>
<dbReference type="InterPro" id="IPR013761">
    <property type="entry name" value="SAM/pointed_sf"/>
</dbReference>
<keyword evidence="9" id="KW-0009">Actin-binding</keyword>
<feature type="domain" description="SH3" evidence="13">
    <location>
        <begin position="7"/>
        <end position="67"/>
    </location>
</feature>
<organism evidence="14 15">
    <name type="scientific">Tetrapyrgos nigripes</name>
    <dbReference type="NCBI Taxonomy" id="182062"/>
    <lineage>
        <taxon>Eukaryota</taxon>
        <taxon>Fungi</taxon>
        <taxon>Dikarya</taxon>
        <taxon>Basidiomycota</taxon>
        <taxon>Agaricomycotina</taxon>
        <taxon>Agaricomycetes</taxon>
        <taxon>Agaricomycetidae</taxon>
        <taxon>Agaricales</taxon>
        <taxon>Marasmiineae</taxon>
        <taxon>Marasmiaceae</taxon>
        <taxon>Tetrapyrgos</taxon>
    </lineage>
</organism>
<dbReference type="Gene3D" id="2.30.30.700">
    <property type="entry name" value="SLA1 homology domain 1"/>
    <property type="match status" value="1"/>
</dbReference>
<dbReference type="AlphaFoldDB" id="A0A8H5LUH5"/>
<dbReference type="InterPro" id="IPR035800">
    <property type="entry name" value="Sla1_SH3_1"/>
</dbReference>
<evidence type="ECO:0000313" key="15">
    <source>
        <dbReference type="Proteomes" id="UP000559256"/>
    </source>
</evidence>
<feature type="compositionally biased region" description="Polar residues" evidence="12">
    <location>
        <begin position="752"/>
        <end position="767"/>
    </location>
</feature>
<protein>
    <recommendedName>
        <fullName evidence="5">Actin cytoskeleton-regulatory complex protein SLA1</fullName>
    </recommendedName>
</protein>
<feature type="compositionally biased region" description="Polar residues" evidence="12">
    <location>
        <begin position="697"/>
        <end position="715"/>
    </location>
</feature>
<feature type="compositionally biased region" description="Polar residues" evidence="12">
    <location>
        <begin position="1100"/>
        <end position="1113"/>
    </location>
</feature>
<dbReference type="InterPro" id="IPR001452">
    <property type="entry name" value="SH3_domain"/>
</dbReference>
<feature type="compositionally biased region" description="Low complexity" evidence="12">
    <location>
        <begin position="410"/>
        <end position="419"/>
    </location>
</feature>
<evidence type="ECO:0000256" key="8">
    <source>
        <dbReference type="ARBA" id="ARBA00022753"/>
    </source>
</evidence>
<dbReference type="GO" id="GO:0043130">
    <property type="term" value="F:ubiquitin binding"/>
    <property type="evidence" value="ECO:0007669"/>
    <property type="project" value="InterPro"/>
</dbReference>
<dbReference type="CDD" id="cd11773">
    <property type="entry name" value="SH3_Sla1p_1"/>
    <property type="match status" value="1"/>
</dbReference>
<evidence type="ECO:0000256" key="10">
    <source>
        <dbReference type="ARBA" id="ARBA00023212"/>
    </source>
</evidence>
<evidence type="ECO:0000256" key="9">
    <source>
        <dbReference type="ARBA" id="ARBA00023203"/>
    </source>
</evidence>
<dbReference type="Pfam" id="PF00018">
    <property type="entry name" value="SH3_1"/>
    <property type="match status" value="1"/>
</dbReference>
<feature type="compositionally biased region" description="Gly residues" evidence="12">
    <location>
        <begin position="1130"/>
        <end position="1141"/>
    </location>
</feature>
<evidence type="ECO:0000256" key="3">
    <source>
        <dbReference type="ARBA" id="ARBA00004413"/>
    </source>
</evidence>
<evidence type="ECO:0000313" key="14">
    <source>
        <dbReference type="EMBL" id="KAF5369879.1"/>
    </source>
</evidence>
<keyword evidence="10" id="KW-0206">Cytoskeleton</keyword>
<dbReference type="Pfam" id="PF03983">
    <property type="entry name" value="SHD1"/>
    <property type="match status" value="1"/>
</dbReference>
<evidence type="ECO:0000259" key="13">
    <source>
        <dbReference type="PROSITE" id="PS50002"/>
    </source>
</evidence>
<evidence type="ECO:0000256" key="2">
    <source>
        <dbReference type="ARBA" id="ARBA00004134"/>
    </source>
</evidence>
<keyword evidence="8" id="KW-0967">Endosome</keyword>
<sequence>MSEPSLPYLAVLKVSYDYDPQSDDEIAVKEDQIVFLLERTDDDWWKVKVKNADDNGPAGLIPAAYVEQAEHSSVVKALYDYEATAPGELTIKEDEILLAFDAEDDWLLVQSSEDGGKVGLVPANYVEPHSEEEEAAPAAAQIVPPPVTSVYVDPAERVSHNKVNSVDDIKTWSISELDKKGKKTKGTLGIGNGAVFFASESSKAAVQKWQTIDITNISVEKSKHVHFDVSGATPISLHFHAGSKDNAEAIVQKLQSSRALSLEAASPAPASEPQPSASPAKPPQIDVTKKASVHFSPASPQIIPPRSPSPEEEEGEEEEEEEEYSTPHGADGEMAVALYDFKADGDDELTVSEGDQLVVIEKDGDEWWKCRNVHGQEGMVPAQYVEINASSAARSSATQVQEEEEEDDTAAVTAQAEAAAAEERARAEADAKAAAEAERARAAAEERKQKEKRKQEAAKSAAAAEAERTRRQEAAANRAQSTPPPQSRPPRPSSEGSGSKKDRPSSAAGSARLNENGRPPADRVRTWHDRTGQFRVEAALLTYKDGKLRLHKTNGVIVEVPSEKMSAEDMKYVEKLMAKKSKPVDDDNVPLATLQRSQSKARPSQQPKKGPTVDWFDFFLNAGCDLDDCTRYAASFERDKIDEAILPDITESTMRSLGLREGDIIRVNKAIQQRKPQSSPDKRQEQIARDEEYAKQLQAQESAGSSSRGPTNLFTNGPDGSLKPGRRGRPTPSKSLPANVDLNALGAASEIMQRTASPQLLSPDTTRPSSASPVQPPPRSSSAAPVVSGFGDDAWANRPSSTKPLTPTPAANVARAPSAPPASTPAAAPEVQAPAPSLAPPAPASAPVTATPTPPATTGPPSLAKTTQDDIFDQLARLEQLRKTAPAQLPQQPPPPVQSPPVATSTPPVASPPPGFASGMGMVNSPFSMGQHLQNQQTGAYNGPRGPFAPVPANHALLQPLIPTQTGFGGFVATRPSSTPSQPTFLNSQPTGFPGQQPLTSQPTGFPGMQQPMMSQPTGMPFGGGMNGMNGGMNTINPFGSGSSFSPVTPVMSNPTGFNPGFGQFNSGISSPPPVPPLPSNANNTNNNSANPANIFAQMKSGTFATENDNSAPQGADKYNALRPQPTGWGTFGQGPYVGGY</sequence>
<dbReference type="GO" id="GO:0005886">
    <property type="term" value="C:plasma membrane"/>
    <property type="evidence" value="ECO:0007669"/>
    <property type="project" value="UniProtKB-SubCell"/>
</dbReference>
<feature type="compositionally biased region" description="Acidic residues" evidence="12">
    <location>
        <begin position="310"/>
        <end position="324"/>
    </location>
</feature>
<feature type="region of interest" description="Disordered" evidence="12">
    <location>
        <begin position="394"/>
        <end position="530"/>
    </location>
</feature>
<feature type="region of interest" description="Disordered" evidence="12">
    <location>
        <begin position="695"/>
        <end position="739"/>
    </location>
</feature>